<feature type="chain" id="PRO_5015696777" evidence="2">
    <location>
        <begin position="22"/>
        <end position="145"/>
    </location>
</feature>
<reference evidence="4 5" key="1">
    <citation type="submission" date="2018-03" db="EMBL/GenBank/DDBJ databases">
        <title>Genomic Encyclopedia of Archaeal and Bacterial Type Strains, Phase II (KMG-II): from individual species to whole genera.</title>
        <authorList>
            <person name="Goeker M."/>
        </authorList>
    </citation>
    <scope>NUCLEOTIDE SEQUENCE [LARGE SCALE GENOMIC DNA]</scope>
    <source>
        <strain evidence="4 5">DSM 100212</strain>
    </source>
</reference>
<comment type="caution">
    <text evidence="4">The sequence shown here is derived from an EMBL/GenBank/DDBJ whole genome shotgun (WGS) entry which is preliminary data.</text>
</comment>
<evidence type="ECO:0000313" key="5">
    <source>
        <dbReference type="Proteomes" id="UP000238392"/>
    </source>
</evidence>
<name>A0A2T0X4S5_9RHOB</name>
<proteinExistence type="predicted"/>
<protein>
    <submittedName>
        <fullName evidence="4">Uncharacterized protein DUF4174</fullName>
    </submittedName>
</protein>
<evidence type="ECO:0000256" key="1">
    <source>
        <dbReference type="ARBA" id="ARBA00022729"/>
    </source>
</evidence>
<evidence type="ECO:0000313" key="4">
    <source>
        <dbReference type="EMBL" id="PRY93939.1"/>
    </source>
</evidence>
<organism evidence="4 5">
    <name type="scientific">Donghicola tyrosinivorans</name>
    <dbReference type="NCBI Taxonomy" id="1652492"/>
    <lineage>
        <taxon>Bacteria</taxon>
        <taxon>Pseudomonadati</taxon>
        <taxon>Pseudomonadota</taxon>
        <taxon>Alphaproteobacteria</taxon>
        <taxon>Rhodobacterales</taxon>
        <taxon>Roseobacteraceae</taxon>
        <taxon>Donghicola</taxon>
    </lineage>
</organism>
<gene>
    <name evidence="4" type="ORF">CLV74_10169</name>
</gene>
<dbReference type="EMBL" id="PVTQ01000001">
    <property type="protein sequence ID" value="PRY93939.1"/>
    <property type="molecule type" value="Genomic_DNA"/>
</dbReference>
<dbReference type="Pfam" id="PF13778">
    <property type="entry name" value="DUF4174"/>
    <property type="match status" value="1"/>
</dbReference>
<dbReference type="OrthoDB" id="7362103at2"/>
<dbReference type="Proteomes" id="UP000238392">
    <property type="component" value="Unassembled WGS sequence"/>
</dbReference>
<evidence type="ECO:0000259" key="3">
    <source>
        <dbReference type="Pfam" id="PF13778"/>
    </source>
</evidence>
<evidence type="ECO:0000256" key="2">
    <source>
        <dbReference type="SAM" id="SignalP"/>
    </source>
</evidence>
<feature type="signal peptide" evidence="2">
    <location>
        <begin position="1"/>
        <end position="21"/>
    </location>
</feature>
<sequence>MTRLAAIFIMLLSLTSPAVSAQETDMTDAIILDGKTAELSQFKWTHRPLAVFADSPADPAFIRQMDLLNADLPALLDRDVVVLVDTDPDAKSDIRRTLRPRGFGIVLIGKDGGIKLRKPVPWTVRELSHTIDKMPMRQQELSERR</sequence>
<keyword evidence="5" id="KW-1185">Reference proteome</keyword>
<feature type="domain" description="DUF4174" evidence="3">
    <location>
        <begin position="39"/>
        <end position="140"/>
    </location>
</feature>
<dbReference type="AlphaFoldDB" id="A0A2T0X4S5"/>
<accession>A0A2T0X4S5</accession>
<keyword evidence="1 2" id="KW-0732">Signal</keyword>
<dbReference type="InterPro" id="IPR025232">
    <property type="entry name" value="DUF4174"/>
</dbReference>
<dbReference type="RefSeq" id="WP_106262228.1">
    <property type="nucleotide sequence ID" value="NZ_PVTQ01000001.1"/>
</dbReference>